<feature type="compositionally biased region" description="Polar residues" evidence="4">
    <location>
        <begin position="443"/>
        <end position="453"/>
    </location>
</feature>
<evidence type="ECO:0000256" key="4">
    <source>
        <dbReference type="SAM" id="MobiDB-lite"/>
    </source>
</evidence>
<evidence type="ECO:0000313" key="7">
    <source>
        <dbReference type="Proteomes" id="UP001174909"/>
    </source>
</evidence>
<feature type="region of interest" description="Disordered" evidence="4">
    <location>
        <begin position="642"/>
        <end position="935"/>
    </location>
</feature>
<dbReference type="PANTHER" id="PTHR24198">
    <property type="entry name" value="ANKYRIN REPEAT AND PROTEIN KINASE DOMAIN-CONTAINING PROTEIN"/>
    <property type="match status" value="1"/>
</dbReference>
<feature type="region of interest" description="Disordered" evidence="4">
    <location>
        <begin position="360"/>
        <end position="422"/>
    </location>
</feature>
<feature type="region of interest" description="Disordered" evidence="4">
    <location>
        <begin position="437"/>
        <end position="545"/>
    </location>
</feature>
<dbReference type="Proteomes" id="UP001174909">
    <property type="component" value="Unassembled WGS sequence"/>
</dbReference>
<keyword evidence="2 3" id="KW-0040">ANK repeat</keyword>
<feature type="compositionally biased region" description="Basic and acidic residues" evidence="4">
    <location>
        <begin position="479"/>
        <end position="510"/>
    </location>
</feature>
<evidence type="ECO:0000256" key="2">
    <source>
        <dbReference type="ARBA" id="ARBA00023043"/>
    </source>
</evidence>
<dbReference type="PROSITE" id="PS50088">
    <property type="entry name" value="ANK_REPEAT"/>
    <property type="match status" value="6"/>
</dbReference>
<dbReference type="AlphaFoldDB" id="A0AA35STR9"/>
<feature type="compositionally biased region" description="Polar residues" evidence="4">
    <location>
        <begin position="785"/>
        <end position="800"/>
    </location>
</feature>
<evidence type="ECO:0000256" key="3">
    <source>
        <dbReference type="PROSITE-ProRule" id="PRU00023"/>
    </source>
</evidence>
<dbReference type="EMBL" id="CASHTH010002808">
    <property type="protein sequence ID" value="CAI8035534.1"/>
    <property type="molecule type" value="Genomic_DNA"/>
</dbReference>
<dbReference type="SMART" id="SM00248">
    <property type="entry name" value="ANK"/>
    <property type="match status" value="8"/>
</dbReference>
<feature type="domain" description="Calponin-homology (CH)" evidence="5">
    <location>
        <begin position="1081"/>
        <end position="1185"/>
    </location>
</feature>
<dbReference type="InterPro" id="IPR001715">
    <property type="entry name" value="CH_dom"/>
</dbReference>
<dbReference type="Pfam" id="PF12796">
    <property type="entry name" value="Ank_2"/>
    <property type="match status" value="4"/>
</dbReference>
<feature type="compositionally biased region" description="Polar residues" evidence="4">
    <location>
        <begin position="696"/>
        <end position="706"/>
    </location>
</feature>
<organism evidence="6 7">
    <name type="scientific">Geodia barretti</name>
    <name type="common">Barrett's horny sponge</name>
    <dbReference type="NCBI Taxonomy" id="519541"/>
    <lineage>
        <taxon>Eukaryota</taxon>
        <taxon>Metazoa</taxon>
        <taxon>Porifera</taxon>
        <taxon>Demospongiae</taxon>
        <taxon>Heteroscleromorpha</taxon>
        <taxon>Tetractinellida</taxon>
        <taxon>Astrophorina</taxon>
        <taxon>Geodiidae</taxon>
        <taxon>Geodia</taxon>
    </lineage>
</organism>
<accession>A0AA35STR9</accession>
<keyword evidence="7" id="KW-1185">Reference proteome</keyword>
<feature type="compositionally biased region" description="Polar residues" evidence="4">
    <location>
        <begin position="861"/>
        <end position="870"/>
    </location>
</feature>
<dbReference type="SUPFAM" id="SSF48403">
    <property type="entry name" value="Ankyrin repeat"/>
    <property type="match status" value="1"/>
</dbReference>
<evidence type="ECO:0000256" key="1">
    <source>
        <dbReference type="ARBA" id="ARBA00022737"/>
    </source>
</evidence>
<feature type="compositionally biased region" description="Acidic residues" evidence="4">
    <location>
        <begin position="409"/>
        <end position="421"/>
    </location>
</feature>
<dbReference type="SUPFAM" id="SSF47576">
    <property type="entry name" value="Calponin-homology domain, CH-domain"/>
    <property type="match status" value="1"/>
</dbReference>
<dbReference type="PROSITE" id="PS50297">
    <property type="entry name" value="ANK_REP_REGION"/>
    <property type="match status" value="6"/>
</dbReference>
<evidence type="ECO:0000259" key="5">
    <source>
        <dbReference type="PROSITE" id="PS50021"/>
    </source>
</evidence>
<feature type="repeat" description="ANK" evidence="3">
    <location>
        <begin position="232"/>
        <end position="257"/>
    </location>
</feature>
<evidence type="ECO:0000313" key="6">
    <source>
        <dbReference type="EMBL" id="CAI8035534.1"/>
    </source>
</evidence>
<comment type="caution">
    <text evidence="6">The sequence shown here is derived from an EMBL/GenBank/DDBJ whole genome shotgun (WGS) entry which is preliminary data.</text>
</comment>
<sequence length="1193" mass="132998">MSFASLRRVLRSARKGLCSTCSKTKHPQLEAAGAGHVGCLMYTFETLGQLVKDEHDVTAVHVAARKGQSSILIYLIENDYVEGVPRAKNGATPAHDAAGTGNLDCLQYILSRTKASAQDKDANQATPLHWAVQSGHLKVVKWLVANANASIDSAANNGITPLHLAAAKNHLEILRWLTAIAYRNHAKPRRVINSKDKNGATPLYHASHAGHLKIIQWLAEKGGGDPTIFNTQGHAPLHAATIAGHLDCVTYLFRFGSATAPGGLRSNDGASALHHAAADGHVDVIRWLMEQKECTGNERDYYQCTPLHDAAEHGHLKAIQALCEAGADHLLTDIEGNFPKDLAEKNHHSKCARYLASLGKSKVPKAKKSSNSKMDTSGSKLKRRQNPSKANIIDSYRNAPPHQRPVSVFDEDDDEEFDSLDGDSQWETLHDLMDESELDSLTPADSNHTVSSANRKRRDLEENMRREAEERQKRKRELMKREKEYEKEIRDRLMAEESLEDKEPSMAEWKKGKRSKKRHKSKAQNSDIRKLSQPAAPANESITERGIVEKRTWEIESRSPGNSIGKGTILTKLWPAKINPATTSNVNASHSWESKSTSLLDSLHVVDEAEDSLLSPPSLPTIEFLLGKRPAYLRGKKIIPHQDGVHNEDDEHLSDIDSDHSSVSSSKSDKTSQQKKKLKKKRRKGSKDDDDAFDRQYNQLTVPQSSSHRDRKARARKLTPIPAKSPYEGPRRGIASAFDEVSRELEMASPHLSNSSLNSLSKSPQQVSPPQALKMKPLEIGRFQAKQTAPLSPPQKQHTAQPMGRQAGSPPKRAAPIFLMGSSRKPLQKQQPEISGSQQINSRPVAVKPSPSRPTIKQMRHPSSATSGSGVQAGLLNSSESDSESSEYSSTSDDSTSSSESSDSSDEESGFVQAQVPKRPMMARNIGMGSPRRAAGDMTRTRMITRYPRLLNKKPIRLVTVEEVPEEIVHEAETYEDKAVLFQRLITKRKFIREWRKYMQIMKTIYRKAEKMAQRKRRDLLAKIFYAWIHVRNIGAVTKNDIDKAITYHDKRLMKRVFNAWYFTQFGAKMPIARSTSMQLMNAELEYIDWVNGYLPQTEAVSDISGSLADGTIILKALSVAIGKKAPKHNRHPKVQLHRQDNWKVAYEFMASAGINVKGIEPADLGNVNPAAIHNMFVNILKWEEKRAQTTIM</sequence>
<feature type="compositionally biased region" description="Low complexity" evidence="4">
    <location>
        <begin position="886"/>
        <end position="902"/>
    </location>
</feature>
<feature type="repeat" description="ANK" evidence="3">
    <location>
        <begin position="123"/>
        <end position="144"/>
    </location>
</feature>
<feature type="compositionally biased region" description="Basic and acidic residues" evidence="4">
    <location>
        <begin position="643"/>
        <end position="660"/>
    </location>
</feature>
<dbReference type="InterPro" id="IPR002110">
    <property type="entry name" value="Ankyrin_rpt"/>
</dbReference>
<feature type="compositionally biased region" description="Low complexity" evidence="4">
    <location>
        <begin position="752"/>
        <end position="763"/>
    </location>
</feature>
<gene>
    <name evidence="6" type="ORF">GBAR_LOCUS19925</name>
</gene>
<feature type="compositionally biased region" description="Basic residues" evidence="4">
    <location>
        <begin position="511"/>
        <end position="522"/>
    </location>
</feature>
<feature type="repeat" description="ANK" evidence="3">
    <location>
        <begin position="198"/>
        <end position="222"/>
    </location>
</feature>
<dbReference type="Gene3D" id="1.25.40.20">
    <property type="entry name" value="Ankyrin repeat-containing domain"/>
    <property type="match status" value="1"/>
</dbReference>
<proteinExistence type="predicted"/>
<keyword evidence="1" id="KW-0677">Repeat</keyword>
<feature type="repeat" description="ANK" evidence="3">
    <location>
        <begin position="157"/>
        <end position="177"/>
    </location>
</feature>
<dbReference type="InterPro" id="IPR036770">
    <property type="entry name" value="Ankyrin_rpt-contain_sf"/>
</dbReference>
<name>A0AA35STR9_GEOBA</name>
<dbReference type="PANTHER" id="PTHR24198:SF165">
    <property type="entry name" value="ANKYRIN REPEAT-CONTAINING PROTEIN-RELATED"/>
    <property type="match status" value="1"/>
</dbReference>
<feature type="compositionally biased region" description="Basic and acidic residues" evidence="4">
    <location>
        <begin position="458"/>
        <end position="472"/>
    </location>
</feature>
<dbReference type="Pfam" id="PF00307">
    <property type="entry name" value="CH"/>
    <property type="match status" value="1"/>
</dbReference>
<dbReference type="InterPro" id="IPR036872">
    <property type="entry name" value="CH_dom_sf"/>
</dbReference>
<feature type="compositionally biased region" description="Polar residues" evidence="4">
    <location>
        <begin position="828"/>
        <end position="842"/>
    </location>
</feature>
<protein>
    <submittedName>
        <fullName evidence="6">Espin</fullName>
    </submittedName>
</protein>
<dbReference type="Gene3D" id="1.10.418.10">
    <property type="entry name" value="Calponin-like domain"/>
    <property type="match status" value="1"/>
</dbReference>
<feature type="repeat" description="ANK" evidence="3">
    <location>
        <begin position="302"/>
        <end position="334"/>
    </location>
</feature>
<feature type="compositionally biased region" description="Basic residues" evidence="4">
    <location>
        <begin position="673"/>
        <end position="685"/>
    </location>
</feature>
<dbReference type="PROSITE" id="PS50021">
    <property type="entry name" value="CH"/>
    <property type="match status" value="1"/>
</dbReference>
<reference evidence="6" key="1">
    <citation type="submission" date="2023-03" db="EMBL/GenBank/DDBJ databases">
        <authorList>
            <person name="Steffen K."/>
            <person name="Cardenas P."/>
        </authorList>
    </citation>
    <scope>NUCLEOTIDE SEQUENCE</scope>
</reference>
<dbReference type="CDD" id="cd22249">
    <property type="entry name" value="UDM1_RNF168_RNF169-like"/>
    <property type="match status" value="1"/>
</dbReference>
<feature type="repeat" description="ANK" evidence="3">
    <location>
        <begin position="268"/>
        <end position="290"/>
    </location>
</feature>